<geneLocation type="plasmid" evidence="2">
    <name>pp88_e</name>
</geneLocation>
<reference evidence="1 2" key="1">
    <citation type="journal article" date="2017" name="Front. Microbiol.">
        <title>Phaeobacter piscinae sp. nov., a species of the Roseobacter group and potential aquaculture probiont.</title>
        <authorList>
            <person name="Sonnenschein E.C."/>
            <person name="Phippen C.B.W."/>
            <person name="Nielsen K.F."/>
            <person name="Mateiu R.V."/>
            <person name="Melchiorsen J."/>
            <person name="Gram L."/>
            <person name="Overmann J."/>
            <person name="Freese H.M."/>
        </authorList>
    </citation>
    <scope>NUCLEOTIDE SEQUENCE [LARGE SCALE GENOMIC DNA]</scope>
    <source>
        <strain evidence="1 2">P88</strain>
        <plasmid evidence="2">pp88_e</plasmid>
    </source>
</reference>
<dbReference type="Proteomes" id="UP000236447">
    <property type="component" value="Plasmid pP88_e"/>
</dbReference>
<reference evidence="1 2" key="2">
    <citation type="journal article" date="2017" name="Genome Biol. Evol.">
        <title>Trajectories and Drivers of Genome Evolution in Surface-Associated Marine Phaeobacter.</title>
        <authorList>
            <person name="Freese H.M."/>
            <person name="Sikorski J."/>
            <person name="Bunk B."/>
            <person name="Scheuner C."/>
            <person name="Meier-Kolthoff J.P."/>
            <person name="Sproer C."/>
            <person name="Gram L."/>
            <person name="Overmann J."/>
        </authorList>
    </citation>
    <scope>NUCLEOTIDE SEQUENCE [LARGE SCALE GENOMIC DNA]</scope>
    <source>
        <strain evidence="1 2">P88</strain>
        <plasmid evidence="2">pp88_e</plasmid>
    </source>
</reference>
<dbReference type="EMBL" id="CP010730">
    <property type="protein sequence ID" value="AUR01785.1"/>
    <property type="molecule type" value="Genomic_DNA"/>
</dbReference>
<evidence type="ECO:0000313" key="1">
    <source>
        <dbReference type="EMBL" id="AUR01785.1"/>
    </source>
</evidence>
<organism evidence="1 2">
    <name type="scientific">Phaeobacter inhibens</name>
    <dbReference type="NCBI Taxonomy" id="221822"/>
    <lineage>
        <taxon>Bacteria</taxon>
        <taxon>Pseudomonadati</taxon>
        <taxon>Pseudomonadota</taxon>
        <taxon>Alphaproteobacteria</taxon>
        <taxon>Rhodobacterales</taxon>
        <taxon>Roseobacteraceae</taxon>
        <taxon>Phaeobacter</taxon>
    </lineage>
</organism>
<name>A0A2I7KGR6_9RHOB</name>
<gene>
    <name evidence="1" type="ORF">PhaeoP88_04473</name>
</gene>
<accession>A0A2I7KGR6</accession>
<sequence>MNAAKVGRQKWPDRLKISMRINDELLEVGQRYRGQDGKLCVAWTVPFSKIKNEIIYLERAGQRS</sequence>
<proteinExistence type="predicted"/>
<evidence type="ECO:0000313" key="2">
    <source>
        <dbReference type="Proteomes" id="UP000236447"/>
    </source>
</evidence>
<protein>
    <submittedName>
        <fullName evidence="1">Uncharacterized protein</fullName>
    </submittedName>
</protein>
<keyword evidence="1" id="KW-0614">Plasmid</keyword>
<dbReference type="AlphaFoldDB" id="A0A2I7KGR6"/>